<gene>
    <name evidence="11" type="ORF">M0812_27822</name>
</gene>
<dbReference type="EMBL" id="JANTQA010000070">
    <property type="protein sequence ID" value="KAJ3425384.1"/>
    <property type="molecule type" value="Genomic_DNA"/>
</dbReference>
<dbReference type="Pfam" id="PF18307">
    <property type="entry name" value="Tfb2_C"/>
    <property type="match status" value="1"/>
</dbReference>
<evidence type="ECO:0000256" key="6">
    <source>
        <dbReference type="ARBA" id="ARBA00023204"/>
    </source>
</evidence>
<evidence type="ECO:0000256" key="4">
    <source>
        <dbReference type="ARBA" id="ARBA00023015"/>
    </source>
</evidence>
<keyword evidence="5 8" id="KW-0804">Transcription</keyword>
<protein>
    <recommendedName>
        <fullName evidence="8">General transcription factor IIH subunit 4</fullName>
    </recommendedName>
</protein>
<dbReference type="Pfam" id="PF03849">
    <property type="entry name" value="Tfb2"/>
    <property type="match status" value="2"/>
</dbReference>
<feature type="compositionally biased region" description="Basic and acidic residues" evidence="9">
    <location>
        <begin position="182"/>
        <end position="197"/>
    </location>
</feature>
<dbReference type="PANTHER" id="PTHR13152:SF0">
    <property type="entry name" value="GENERAL TRANSCRIPTION FACTOR IIH SUBUNIT 4"/>
    <property type="match status" value="1"/>
</dbReference>
<dbReference type="Proteomes" id="UP001146793">
    <property type="component" value="Unassembled WGS sequence"/>
</dbReference>
<keyword evidence="3 8" id="KW-0227">DNA damage</keyword>
<evidence type="ECO:0000256" key="7">
    <source>
        <dbReference type="ARBA" id="ARBA00023242"/>
    </source>
</evidence>
<accession>A0AAV7Y7A6</accession>
<evidence type="ECO:0000256" key="2">
    <source>
        <dbReference type="ARBA" id="ARBA00007132"/>
    </source>
</evidence>
<reference evidence="11" key="1">
    <citation type="submission" date="2022-08" db="EMBL/GenBank/DDBJ databases">
        <title>Novel sulphate-reducing endosymbionts in the free-living metamonad Anaeramoeba.</title>
        <authorList>
            <person name="Jerlstrom-Hultqvist J."/>
            <person name="Cepicka I."/>
            <person name="Gallot-Lavallee L."/>
            <person name="Salas-Leiva D."/>
            <person name="Curtis B.A."/>
            <person name="Zahonova K."/>
            <person name="Pipaliya S."/>
            <person name="Dacks J."/>
            <person name="Roger A.J."/>
        </authorList>
    </citation>
    <scope>NUCLEOTIDE SEQUENCE</scope>
    <source>
        <strain evidence="11">Busselton2</strain>
    </source>
</reference>
<dbReference type="AlphaFoldDB" id="A0AAV7Y7A6"/>
<comment type="subcellular location">
    <subcellularLocation>
        <location evidence="1 8">Nucleus</location>
    </subcellularLocation>
</comment>
<dbReference type="GO" id="GO:0000439">
    <property type="term" value="C:transcription factor TFIIH core complex"/>
    <property type="evidence" value="ECO:0007669"/>
    <property type="project" value="InterPro"/>
</dbReference>
<evidence type="ECO:0000256" key="1">
    <source>
        <dbReference type="ARBA" id="ARBA00004123"/>
    </source>
</evidence>
<feature type="compositionally biased region" description="Basic residues" evidence="9">
    <location>
        <begin position="198"/>
        <end position="207"/>
    </location>
</feature>
<comment type="function">
    <text evidence="8">Component of the general transcription and DNA repair factor IIH (TFIIH) core complex which is involved in general and transcription-coupled nucleotide excision repair (NER) of damaged DNA.</text>
</comment>
<dbReference type="GO" id="GO:0003690">
    <property type="term" value="F:double-stranded DNA binding"/>
    <property type="evidence" value="ECO:0007669"/>
    <property type="project" value="TreeGrafter"/>
</dbReference>
<organism evidence="11 12">
    <name type="scientific">Anaeramoeba flamelloides</name>
    <dbReference type="NCBI Taxonomy" id="1746091"/>
    <lineage>
        <taxon>Eukaryota</taxon>
        <taxon>Metamonada</taxon>
        <taxon>Anaeramoebidae</taxon>
        <taxon>Anaeramoeba</taxon>
    </lineage>
</organism>
<evidence type="ECO:0000256" key="8">
    <source>
        <dbReference type="RuleBase" id="RU364024"/>
    </source>
</evidence>
<evidence type="ECO:0000313" key="11">
    <source>
        <dbReference type="EMBL" id="KAJ3425384.1"/>
    </source>
</evidence>
<keyword evidence="6 8" id="KW-0234">DNA repair</keyword>
<evidence type="ECO:0000259" key="10">
    <source>
        <dbReference type="Pfam" id="PF18307"/>
    </source>
</evidence>
<comment type="similarity">
    <text evidence="2 8">Belongs to the TFB2 family.</text>
</comment>
<evidence type="ECO:0000256" key="3">
    <source>
        <dbReference type="ARBA" id="ARBA00022763"/>
    </source>
</evidence>
<dbReference type="GO" id="GO:0001671">
    <property type="term" value="F:ATPase activator activity"/>
    <property type="evidence" value="ECO:0007669"/>
    <property type="project" value="InterPro"/>
</dbReference>
<dbReference type="GO" id="GO:0006289">
    <property type="term" value="P:nucleotide-excision repair"/>
    <property type="evidence" value="ECO:0007669"/>
    <property type="project" value="InterPro"/>
</dbReference>
<keyword evidence="7 8" id="KW-0539">Nucleus</keyword>
<dbReference type="Gene3D" id="3.30.70.2610">
    <property type="match status" value="1"/>
</dbReference>
<dbReference type="InterPro" id="IPR040662">
    <property type="entry name" value="Tfb2_C"/>
</dbReference>
<name>A0AAV7Y7A6_9EUKA</name>
<evidence type="ECO:0000256" key="5">
    <source>
        <dbReference type="ARBA" id="ARBA00023163"/>
    </source>
</evidence>
<evidence type="ECO:0000313" key="12">
    <source>
        <dbReference type="Proteomes" id="UP001146793"/>
    </source>
</evidence>
<dbReference type="GO" id="GO:0005675">
    <property type="term" value="C:transcription factor TFIIH holo complex"/>
    <property type="evidence" value="ECO:0007669"/>
    <property type="project" value="TreeGrafter"/>
</dbReference>
<feature type="domain" description="Transcription factor Tfb2 C-terminal" evidence="10">
    <location>
        <begin position="446"/>
        <end position="507"/>
    </location>
</feature>
<feature type="compositionally biased region" description="Low complexity" evidence="9">
    <location>
        <begin position="166"/>
        <end position="179"/>
    </location>
</feature>
<proteinExistence type="inferred from homology"/>
<comment type="caution">
    <text evidence="11">The sequence shown here is derived from an EMBL/GenBank/DDBJ whole genome shotgun (WGS) entry which is preliminary data.</text>
</comment>
<dbReference type="PANTHER" id="PTHR13152">
    <property type="entry name" value="TFIIH, POLYPEPTIDE 4"/>
    <property type="match status" value="1"/>
</dbReference>
<keyword evidence="4 8" id="KW-0805">Transcription regulation</keyword>
<feature type="region of interest" description="Disordered" evidence="9">
    <location>
        <begin position="164"/>
        <end position="225"/>
    </location>
</feature>
<sequence length="520" mass="60762">MEGGFLDYLVTLKREEIYDLYRQSFVCEIVFRTLPVLSKQYVCRLLAIPPPGLELTLFEDCLTKEGKKEHDGALKKLHSLSIIESQKKGFICLNKIFQSQIRKIVTGSFVDEQLVQSFRLFGKEIQKTSKHSKKCWERIMFYLIKKLPHKNPLGKSTYPIHDLDDNSNSSSNSNNNSNNLILKKDLDRKRNRNEMKKNTLKSNKKKSSTSSTNKNHKKRINAQDKPELIKNQFQKTIVPLLKEAGLLTLTKKKEYRTTKEGFRFLFKNKHQQIWTILLQYISDCKRHHLEKSFVTSFLFRLGFSDLNKGTFLPLGMDDKQKKFILNLHILGFICLSGHWKIYYPTPLTKYISKTDSKISQHGNIVLETNFKTYIYSSDLLDLCIFSFFVKLQHQLPNLATGIITKKKIRKAFKMGLTAELLIQYIEHLAHPKMFLKFPIIPPTVSEQFHHWEAEKNRLSFDLSTVYQNFESKSQYRAILKVALENNIELWHSDQNEIIAIKQSGEDIIVKEIQKTRDSML</sequence>
<dbReference type="InterPro" id="IPR004598">
    <property type="entry name" value="TFIIH_p52/Tfb2"/>
</dbReference>
<evidence type="ECO:0000256" key="9">
    <source>
        <dbReference type="SAM" id="MobiDB-lite"/>
    </source>
</evidence>